<dbReference type="InterPro" id="IPR024791">
    <property type="entry name" value="Cyt_c/ubiquinol_Oxase_su3"/>
</dbReference>
<feature type="transmembrane region" description="Helical" evidence="9">
    <location>
        <begin position="79"/>
        <end position="104"/>
    </location>
</feature>
<gene>
    <name evidence="11" type="primary">coIII</name>
</gene>
<dbReference type="InterPro" id="IPR000298">
    <property type="entry name" value="Cyt_c_oxidase-like_su3"/>
</dbReference>
<dbReference type="InterPro" id="IPR013833">
    <property type="entry name" value="Cyt_c_oxidase_su3_a-hlx"/>
</dbReference>
<keyword evidence="7 9" id="KW-0472">Membrane</keyword>
<reference evidence="11" key="1">
    <citation type="journal article" date="2004" name="BMC Evol. Biol.">
        <title>Organization of the mitochondrial genomes of whiteflies, aphids, and psyllids (Hemiptera, Sternorrhyncha).</title>
        <authorList>
            <person name="Thao M.L."/>
            <person name="Baumann L."/>
            <person name="Baumann P."/>
        </authorList>
    </citation>
    <scope>NUCLEOTIDE SEQUENCE</scope>
</reference>
<evidence type="ECO:0000256" key="9">
    <source>
        <dbReference type="SAM" id="Phobius"/>
    </source>
</evidence>
<organism evidence="11">
    <name type="scientific">Vasdavidius concursus</name>
    <dbReference type="NCBI Taxonomy" id="290153"/>
    <lineage>
        <taxon>Eukaryota</taxon>
        <taxon>Metazoa</taxon>
        <taxon>Ecdysozoa</taxon>
        <taxon>Arthropoda</taxon>
        <taxon>Hexapoda</taxon>
        <taxon>Insecta</taxon>
        <taxon>Pterygota</taxon>
        <taxon>Neoptera</taxon>
        <taxon>Paraneoptera</taxon>
        <taxon>Hemiptera</taxon>
        <taxon>Sternorrhyncha</taxon>
        <taxon>Aleyrodoidea</taxon>
        <taxon>Aleyrodidae</taxon>
        <taxon>Aleyrodinae</taxon>
        <taxon>Vasdavidius</taxon>
    </lineage>
</organism>
<dbReference type="PANTHER" id="PTHR11403">
    <property type="entry name" value="CYTOCHROME C OXIDASE SUBUNIT III"/>
    <property type="match status" value="1"/>
</dbReference>
<reference evidence="11" key="2">
    <citation type="submission" date="2004-10" db="EMBL/GenBank/DDBJ databases">
        <title>Partial sequence of the mitochondrion of Vasdavidius concursus.</title>
        <authorList>
            <person name="Thao M.L."/>
            <person name="Baumann P."/>
        </authorList>
    </citation>
    <scope>NUCLEOTIDE SEQUENCE</scope>
</reference>
<keyword evidence="4 8" id="KW-0812">Transmembrane</keyword>
<keyword evidence="6 9" id="KW-1133">Transmembrane helix</keyword>
<dbReference type="GO" id="GO:0016020">
    <property type="term" value="C:membrane"/>
    <property type="evidence" value="ECO:0007669"/>
    <property type="project" value="UniProtKB-SubCell"/>
</dbReference>
<evidence type="ECO:0000256" key="3">
    <source>
        <dbReference type="ARBA" id="ARBA00015944"/>
    </source>
</evidence>
<name>Q68PI7_9HEMI</name>
<geneLocation type="mitochondrion" evidence="11"/>
<evidence type="ECO:0000259" key="10">
    <source>
        <dbReference type="PROSITE" id="PS50253"/>
    </source>
</evidence>
<dbReference type="CDD" id="cd01665">
    <property type="entry name" value="Cyt_c_Oxidase_III"/>
    <property type="match status" value="1"/>
</dbReference>
<feature type="transmembrane region" description="Helical" evidence="9">
    <location>
        <begin position="240"/>
        <end position="259"/>
    </location>
</feature>
<feature type="transmembrane region" description="Helical" evidence="9">
    <location>
        <begin position="12"/>
        <end position="34"/>
    </location>
</feature>
<dbReference type="PROSITE" id="PS50253">
    <property type="entry name" value="COX3"/>
    <property type="match status" value="1"/>
</dbReference>
<sequence>MMMNQMFHILPVSPWPILSSLNLMNIAMSMIYLISSSLKWKILLIWIVMMIIIMTMWWSDILSETIMNGDHTLKVNMGLSMGMVMFIVSELMFFFSFFWMYFYLSLSPDIELMMNWPPYGVEKVSYSDLPLLNTAILLLSGFFVTWSHYSVMMGKMYNFFKSLYFCIFLGIYFSIIQLYEYFQASFDFSMSSFGSAFFILTGFHGFHVIVGITFLMVNLLMFKNNQKSFLILTSFDFSIWYWHFVDIIWMFLFIVIYWWKT</sequence>
<dbReference type="AlphaFoldDB" id="Q68PI7"/>
<dbReference type="InterPro" id="IPR035973">
    <property type="entry name" value="Cyt_c_oxidase_su3-like_sf"/>
</dbReference>
<feature type="domain" description="Heme-copper oxidase subunit III family profile" evidence="10">
    <location>
        <begin position="3"/>
        <end position="261"/>
    </location>
</feature>
<proteinExistence type="inferred from homology"/>
<evidence type="ECO:0000256" key="2">
    <source>
        <dbReference type="ARBA" id="ARBA00010581"/>
    </source>
</evidence>
<evidence type="ECO:0000256" key="1">
    <source>
        <dbReference type="ARBA" id="ARBA00004141"/>
    </source>
</evidence>
<dbReference type="Pfam" id="PF00510">
    <property type="entry name" value="COX3"/>
    <property type="match status" value="1"/>
</dbReference>
<evidence type="ECO:0000256" key="6">
    <source>
        <dbReference type="ARBA" id="ARBA00022989"/>
    </source>
</evidence>
<evidence type="ECO:0000256" key="4">
    <source>
        <dbReference type="ARBA" id="ARBA00022692"/>
    </source>
</evidence>
<accession>Q68PI7</accession>
<dbReference type="PANTHER" id="PTHR11403:SF7">
    <property type="entry name" value="CYTOCHROME C OXIDASE SUBUNIT 3"/>
    <property type="match status" value="1"/>
</dbReference>
<comment type="function">
    <text evidence="8">Component of the cytochrome c oxidase, the last enzyme in the mitochondrial electron transport chain which drives oxidative phosphorylation. The respiratory chain contains 3 multisubunit complexes succinate dehydrogenase (complex II, CII), ubiquinol-cytochrome c oxidoreductase (cytochrome b-c1 complex, complex III, CIII) and cytochrome c oxidase (complex IV, CIV), that cooperate to transfer electrons derived from NADH and succinate to molecular oxygen, creating an electrochemical gradient over the inner membrane that drives transmembrane transport and the ATP synthase. Cytochrome c oxidase is the component of the respiratory chain that catalyzes the reduction of oxygen to water. Electrons originating from reduced cytochrome c in the intermembrane space (IMS) are transferred via the dinuclear copper A center (CU(A)) of subunit 2 and heme A of subunit 1 to the active site in subunit 1, a binuclear center (BNC) formed by heme A3 and copper B (CU(B)). The BNC reduces molecular oxygen to 2 water molecules using 4 electrons from cytochrome c in the IMS and 4 protons from the mitochondrial matrix.</text>
</comment>
<dbReference type="EMBL" id="AY648941">
    <property type="protein sequence ID" value="AAT99392.2"/>
    <property type="molecule type" value="Genomic_DNA"/>
</dbReference>
<feature type="transmembrane region" description="Helical" evidence="9">
    <location>
        <begin position="194"/>
        <end position="220"/>
    </location>
</feature>
<evidence type="ECO:0000256" key="8">
    <source>
        <dbReference type="RuleBase" id="RU003375"/>
    </source>
</evidence>
<evidence type="ECO:0000256" key="7">
    <source>
        <dbReference type="ARBA" id="ARBA00023136"/>
    </source>
</evidence>
<feature type="transmembrane region" description="Helical" evidence="9">
    <location>
        <begin position="163"/>
        <end position="182"/>
    </location>
</feature>
<evidence type="ECO:0000313" key="11">
    <source>
        <dbReference type="EMBL" id="AAT99392.2"/>
    </source>
</evidence>
<dbReference type="InterPro" id="IPR033945">
    <property type="entry name" value="Cyt_c_oxase_su3_dom"/>
</dbReference>
<keyword evidence="8 11" id="KW-0496">Mitochondrion</keyword>
<protein>
    <recommendedName>
        <fullName evidence="3 8">Cytochrome c oxidase subunit 3</fullName>
    </recommendedName>
</protein>
<dbReference type="GO" id="GO:0005739">
    <property type="term" value="C:mitochondrion"/>
    <property type="evidence" value="ECO:0007669"/>
    <property type="project" value="TreeGrafter"/>
</dbReference>
<evidence type="ECO:0000256" key="5">
    <source>
        <dbReference type="ARBA" id="ARBA00022967"/>
    </source>
</evidence>
<comment type="subcellular location">
    <subcellularLocation>
        <location evidence="1">Membrane</location>
        <topology evidence="1">Multi-pass membrane protein</topology>
    </subcellularLocation>
</comment>
<feature type="transmembrane region" description="Helical" evidence="9">
    <location>
        <begin position="131"/>
        <end position="151"/>
    </location>
</feature>
<feature type="transmembrane region" description="Helical" evidence="9">
    <location>
        <begin position="40"/>
        <end position="58"/>
    </location>
</feature>
<dbReference type="SUPFAM" id="SSF81452">
    <property type="entry name" value="Cytochrome c oxidase subunit III-like"/>
    <property type="match status" value="1"/>
</dbReference>
<dbReference type="Gene3D" id="1.10.287.70">
    <property type="match status" value="1"/>
</dbReference>
<dbReference type="Gene3D" id="1.20.120.80">
    <property type="entry name" value="Cytochrome c oxidase, subunit III, four-helix bundle"/>
    <property type="match status" value="1"/>
</dbReference>
<dbReference type="GO" id="GO:0006123">
    <property type="term" value="P:mitochondrial electron transport, cytochrome c to oxygen"/>
    <property type="evidence" value="ECO:0007669"/>
    <property type="project" value="TreeGrafter"/>
</dbReference>
<comment type="similarity">
    <text evidence="2 8">Belongs to the cytochrome c oxidase subunit 3 family.</text>
</comment>
<keyword evidence="5" id="KW-1278">Translocase</keyword>
<dbReference type="GO" id="GO:0004129">
    <property type="term" value="F:cytochrome-c oxidase activity"/>
    <property type="evidence" value="ECO:0007669"/>
    <property type="project" value="InterPro"/>
</dbReference>